<keyword evidence="2" id="KW-1185">Reference proteome</keyword>
<accession>A0A1G7NVV4</accession>
<sequence length="35" mass="3962">MDSYFIALTDAIPVLISNLPLIKPIYVKHMSEQEA</sequence>
<evidence type="ECO:0000313" key="2">
    <source>
        <dbReference type="Proteomes" id="UP000199643"/>
    </source>
</evidence>
<name>A0A1G7NVV4_9SPHI</name>
<dbReference type="STRING" id="405671.SAMN05421827_101528"/>
<dbReference type="EMBL" id="FNCH01000001">
    <property type="protein sequence ID" value="SDF78218.1"/>
    <property type="molecule type" value="Genomic_DNA"/>
</dbReference>
<evidence type="ECO:0000313" key="1">
    <source>
        <dbReference type="EMBL" id="SDF78218.1"/>
    </source>
</evidence>
<reference evidence="2" key="1">
    <citation type="submission" date="2016-10" db="EMBL/GenBank/DDBJ databases">
        <authorList>
            <person name="Varghese N."/>
            <person name="Submissions S."/>
        </authorList>
    </citation>
    <scope>NUCLEOTIDE SEQUENCE [LARGE SCALE GENOMIC DNA]</scope>
    <source>
        <strain evidence="2">DSM 17933</strain>
    </source>
</reference>
<proteinExistence type="predicted"/>
<gene>
    <name evidence="1" type="ORF">SAMN05421827_101528</name>
</gene>
<dbReference type="Proteomes" id="UP000199643">
    <property type="component" value="Unassembled WGS sequence"/>
</dbReference>
<organism evidence="1 2">
    <name type="scientific">Pedobacter terrae</name>
    <dbReference type="NCBI Taxonomy" id="405671"/>
    <lineage>
        <taxon>Bacteria</taxon>
        <taxon>Pseudomonadati</taxon>
        <taxon>Bacteroidota</taxon>
        <taxon>Sphingobacteriia</taxon>
        <taxon>Sphingobacteriales</taxon>
        <taxon>Sphingobacteriaceae</taxon>
        <taxon>Pedobacter</taxon>
    </lineage>
</organism>
<protein>
    <submittedName>
        <fullName evidence="1">Uncharacterized protein</fullName>
    </submittedName>
</protein>
<dbReference type="AlphaFoldDB" id="A0A1G7NVV4"/>